<evidence type="ECO:0000313" key="2">
    <source>
        <dbReference type="Proteomes" id="UP001056120"/>
    </source>
</evidence>
<proteinExistence type="predicted"/>
<sequence length="82" mass="9480">MVTVRGDTVHEVTTTDDLRLDYSMDNPKAKKQKKKQKLLDLESKTRVSDDGSIEIMTITKLWEFNQEVIRKALAKMLIVDEV</sequence>
<dbReference type="Proteomes" id="UP001056120">
    <property type="component" value="Linkage Group LG14"/>
</dbReference>
<gene>
    <name evidence="1" type="ORF">L1987_43005</name>
</gene>
<dbReference type="EMBL" id="CM042031">
    <property type="protein sequence ID" value="KAI3783914.1"/>
    <property type="molecule type" value="Genomic_DNA"/>
</dbReference>
<reference evidence="2" key="1">
    <citation type="journal article" date="2022" name="Mol. Ecol. Resour.">
        <title>The genomes of chicory, endive, great burdock and yacon provide insights into Asteraceae palaeo-polyploidization history and plant inulin production.</title>
        <authorList>
            <person name="Fan W."/>
            <person name="Wang S."/>
            <person name="Wang H."/>
            <person name="Wang A."/>
            <person name="Jiang F."/>
            <person name="Liu H."/>
            <person name="Zhao H."/>
            <person name="Xu D."/>
            <person name="Zhang Y."/>
        </authorList>
    </citation>
    <scope>NUCLEOTIDE SEQUENCE [LARGE SCALE GENOMIC DNA]</scope>
    <source>
        <strain evidence="2">cv. Yunnan</strain>
    </source>
</reference>
<accession>A0ACB9GK69</accession>
<organism evidence="1 2">
    <name type="scientific">Smallanthus sonchifolius</name>
    <dbReference type="NCBI Taxonomy" id="185202"/>
    <lineage>
        <taxon>Eukaryota</taxon>
        <taxon>Viridiplantae</taxon>
        <taxon>Streptophyta</taxon>
        <taxon>Embryophyta</taxon>
        <taxon>Tracheophyta</taxon>
        <taxon>Spermatophyta</taxon>
        <taxon>Magnoliopsida</taxon>
        <taxon>eudicotyledons</taxon>
        <taxon>Gunneridae</taxon>
        <taxon>Pentapetalae</taxon>
        <taxon>asterids</taxon>
        <taxon>campanulids</taxon>
        <taxon>Asterales</taxon>
        <taxon>Asteraceae</taxon>
        <taxon>Asteroideae</taxon>
        <taxon>Heliantheae alliance</taxon>
        <taxon>Millerieae</taxon>
        <taxon>Smallanthus</taxon>
    </lineage>
</organism>
<keyword evidence="2" id="KW-1185">Reference proteome</keyword>
<comment type="caution">
    <text evidence="1">The sequence shown here is derived from an EMBL/GenBank/DDBJ whole genome shotgun (WGS) entry which is preliminary data.</text>
</comment>
<reference evidence="1 2" key="2">
    <citation type="journal article" date="2022" name="Mol. Ecol. Resour.">
        <title>The genomes of chicory, endive, great burdock and yacon provide insights into Asteraceae paleo-polyploidization history and plant inulin production.</title>
        <authorList>
            <person name="Fan W."/>
            <person name="Wang S."/>
            <person name="Wang H."/>
            <person name="Wang A."/>
            <person name="Jiang F."/>
            <person name="Liu H."/>
            <person name="Zhao H."/>
            <person name="Xu D."/>
            <person name="Zhang Y."/>
        </authorList>
    </citation>
    <scope>NUCLEOTIDE SEQUENCE [LARGE SCALE GENOMIC DNA]</scope>
    <source>
        <strain evidence="2">cv. Yunnan</strain>
        <tissue evidence="1">Leaves</tissue>
    </source>
</reference>
<name>A0ACB9GK69_9ASTR</name>
<protein>
    <submittedName>
        <fullName evidence="1">Uncharacterized protein</fullName>
    </submittedName>
</protein>
<evidence type="ECO:0000313" key="1">
    <source>
        <dbReference type="EMBL" id="KAI3783914.1"/>
    </source>
</evidence>